<dbReference type="AlphaFoldDB" id="A0A022R4W9"/>
<dbReference type="STRING" id="4155.A0A022R4W9"/>
<dbReference type="InterPro" id="IPR000795">
    <property type="entry name" value="T_Tr_GTP-bd_dom"/>
</dbReference>
<dbReference type="Proteomes" id="UP000030748">
    <property type="component" value="Unassembled WGS sequence"/>
</dbReference>
<dbReference type="Pfam" id="PF00009">
    <property type="entry name" value="GTP_EFTU"/>
    <property type="match status" value="1"/>
</dbReference>
<dbReference type="EMBL" id="KI630674">
    <property type="protein sequence ID" value="EYU34663.1"/>
    <property type="molecule type" value="Genomic_DNA"/>
</dbReference>
<accession>A0A022R4W9</accession>
<dbReference type="PANTHER" id="PTHR43512:SF7">
    <property type="entry name" value="TRANSLATION FACTOR GUF1, MITOCHONDRIAL"/>
    <property type="match status" value="1"/>
</dbReference>
<protein>
    <recommendedName>
        <fullName evidence="1">Tr-type G domain-containing protein</fullName>
    </recommendedName>
</protein>
<dbReference type="GO" id="GO:0005525">
    <property type="term" value="F:GTP binding"/>
    <property type="evidence" value="ECO:0007669"/>
    <property type="project" value="InterPro"/>
</dbReference>
<evidence type="ECO:0000313" key="3">
    <source>
        <dbReference type="Proteomes" id="UP000030748"/>
    </source>
</evidence>
<dbReference type="GO" id="GO:0003924">
    <property type="term" value="F:GTPase activity"/>
    <property type="evidence" value="ECO:0007669"/>
    <property type="project" value="InterPro"/>
</dbReference>
<proteinExistence type="predicted"/>
<dbReference type="InterPro" id="IPR027417">
    <property type="entry name" value="P-loop_NTPase"/>
</dbReference>
<reference evidence="2 3" key="1">
    <citation type="journal article" date="2013" name="Proc. Natl. Acad. Sci. U.S.A.">
        <title>Fine-scale variation in meiotic recombination in Mimulus inferred from population shotgun sequencing.</title>
        <authorList>
            <person name="Hellsten U."/>
            <person name="Wright K.M."/>
            <person name="Jenkins J."/>
            <person name="Shu S."/>
            <person name="Yuan Y."/>
            <person name="Wessler S.R."/>
            <person name="Schmutz J."/>
            <person name="Willis J.H."/>
            <person name="Rokhsar D.S."/>
        </authorList>
    </citation>
    <scope>NUCLEOTIDE SEQUENCE [LARGE SCALE GENOMIC DNA]</scope>
    <source>
        <strain evidence="3">cv. DUN x IM62</strain>
    </source>
</reference>
<dbReference type="InterPro" id="IPR006297">
    <property type="entry name" value="EF-4"/>
</dbReference>
<gene>
    <name evidence="2" type="ORF">MIMGU_mgv1a0226642mg</name>
</gene>
<keyword evidence="3" id="KW-1185">Reference proteome</keyword>
<evidence type="ECO:0000313" key="2">
    <source>
        <dbReference type="EMBL" id="EYU34663.1"/>
    </source>
</evidence>
<dbReference type="PANTHER" id="PTHR43512">
    <property type="entry name" value="TRANSLATION FACTOR GUF1-RELATED"/>
    <property type="match status" value="1"/>
</dbReference>
<sequence length="110" mass="12602">MQISCPNAMNSLTAFNYRLFVPHFTVIYPLLKSFKFRTATSTASLGFSRRRRSPFKNGIDLTQFPPENIRNFSIIAHIDHGKSTLADRLLELTGTIQRGLNQPQYLDKLQ</sequence>
<feature type="domain" description="Tr-type G" evidence="1">
    <location>
        <begin position="67"/>
        <end position="102"/>
    </location>
</feature>
<evidence type="ECO:0000259" key="1">
    <source>
        <dbReference type="Pfam" id="PF00009"/>
    </source>
</evidence>
<name>A0A022R4W9_ERYGU</name>
<dbReference type="Gene3D" id="3.40.50.300">
    <property type="entry name" value="P-loop containing nucleotide triphosphate hydrolases"/>
    <property type="match status" value="1"/>
</dbReference>
<organism evidence="2 3">
    <name type="scientific">Erythranthe guttata</name>
    <name type="common">Yellow monkey flower</name>
    <name type="synonym">Mimulus guttatus</name>
    <dbReference type="NCBI Taxonomy" id="4155"/>
    <lineage>
        <taxon>Eukaryota</taxon>
        <taxon>Viridiplantae</taxon>
        <taxon>Streptophyta</taxon>
        <taxon>Embryophyta</taxon>
        <taxon>Tracheophyta</taxon>
        <taxon>Spermatophyta</taxon>
        <taxon>Magnoliopsida</taxon>
        <taxon>eudicotyledons</taxon>
        <taxon>Gunneridae</taxon>
        <taxon>Pentapetalae</taxon>
        <taxon>asterids</taxon>
        <taxon>lamiids</taxon>
        <taxon>Lamiales</taxon>
        <taxon>Phrymaceae</taxon>
        <taxon>Erythranthe</taxon>
    </lineage>
</organism>
<dbReference type="SUPFAM" id="SSF52540">
    <property type="entry name" value="P-loop containing nucleoside triphosphate hydrolases"/>
    <property type="match status" value="1"/>
</dbReference>
<feature type="non-terminal residue" evidence="2">
    <location>
        <position position="110"/>
    </location>
</feature>